<feature type="compositionally biased region" description="Low complexity" evidence="4">
    <location>
        <begin position="462"/>
        <end position="483"/>
    </location>
</feature>
<organism evidence="6 7">
    <name type="scientific">Geranomyces variabilis</name>
    <dbReference type="NCBI Taxonomy" id="109894"/>
    <lineage>
        <taxon>Eukaryota</taxon>
        <taxon>Fungi</taxon>
        <taxon>Fungi incertae sedis</taxon>
        <taxon>Chytridiomycota</taxon>
        <taxon>Chytridiomycota incertae sedis</taxon>
        <taxon>Chytridiomycetes</taxon>
        <taxon>Spizellomycetales</taxon>
        <taxon>Powellomycetaceae</taxon>
        <taxon>Geranomyces</taxon>
    </lineage>
</organism>
<evidence type="ECO:0000313" key="7">
    <source>
        <dbReference type="Proteomes" id="UP001212152"/>
    </source>
</evidence>
<dbReference type="PROSITE" id="PS00107">
    <property type="entry name" value="PROTEIN_KINASE_ATP"/>
    <property type="match status" value="1"/>
</dbReference>
<evidence type="ECO:0000256" key="4">
    <source>
        <dbReference type="SAM" id="MobiDB-lite"/>
    </source>
</evidence>
<reference evidence="6" key="1">
    <citation type="submission" date="2020-05" db="EMBL/GenBank/DDBJ databases">
        <title>Phylogenomic resolution of chytrid fungi.</title>
        <authorList>
            <person name="Stajich J.E."/>
            <person name="Amses K."/>
            <person name="Simmons R."/>
            <person name="Seto K."/>
            <person name="Myers J."/>
            <person name="Bonds A."/>
            <person name="Quandt C.A."/>
            <person name="Barry K."/>
            <person name="Liu P."/>
            <person name="Grigoriev I."/>
            <person name="Longcore J.E."/>
            <person name="James T.Y."/>
        </authorList>
    </citation>
    <scope>NUCLEOTIDE SEQUENCE</scope>
    <source>
        <strain evidence="6">JEL0379</strain>
    </source>
</reference>
<dbReference type="CDD" id="cd05117">
    <property type="entry name" value="STKc_CAMK"/>
    <property type="match status" value="1"/>
</dbReference>
<dbReference type="Gene3D" id="1.10.510.10">
    <property type="entry name" value="Transferase(Phosphotransferase) domain 1"/>
    <property type="match status" value="1"/>
</dbReference>
<comment type="caution">
    <text evidence="6">The sequence shown here is derived from an EMBL/GenBank/DDBJ whole genome shotgun (WGS) entry which is preliminary data.</text>
</comment>
<keyword evidence="2 3" id="KW-0067">ATP-binding</keyword>
<dbReference type="SUPFAM" id="SSF56112">
    <property type="entry name" value="Protein kinase-like (PK-like)"/>
    <property type="match status" value="1"/>
</dbReference>
<evidence type="ECO:0000256" key="2">
    <source>
        <dbReference type="ARBA" id="ARBA00022840"/>
    </source>
</evidence>
<gene>
    <name evidence="6" type="ORF">HDU87_004581</name>
</gene>
<accession>A0AAD5TIM9</accession>
<feature type="compositionally biased region" description="Low complexity" evidence="4">
    <location>
        <begin position="329"/>
        <end position="341"/>
    </location>
</feature>
<dbReference type="EMBL" id="JADGJQ010000034">
    <property type="protein sequence ID" value="KAJ3177329.1"/>
    <property type="molecule type" value="Genomic_DNA"/>
</dbReference>
<feature type="binding site" evidence="3">
    <location>
        <position position="53"/>
    </location>
    <ligand>
        <name>ATP</name>
        <dbReference type="ChEBI" id="CHEBI:30616"/>
    </ligand>
</feature>
<dbReference type="PROSITE" id="PS00108">
    <property type="entry name" value="PROTEIN_KINASE_ST"/>
    <property type="match status" value="1"/>
</dbReference>
<dbReference type="InterPro" id="IPR017441">
    <property type="entry name" value="Protein_kinase_ATP_BS"/>
</dbReference>
<dbReference type="PROSITE" id="PS50011">
    <property type="entry name" value="PROTEIN_KINASE_DOM"/>
    <property type="match status" value="1"/>
</dbReference>
<protein>
    <recommendedName>
        <fullName evidence="5">Protein kinase domain-containing protein</fullName>
    </recommendedName>
</protein>
<dbReference type="FunFam" id="1.10.510.10:FF:000571">
    <property type="entry name" value="Maternal embryonic leucine zipper kinase"/>
    <property type="match status" value="1"/>
</dbReference>
<keyword evidence="1 3" id="KW-0547">Nucleotide-binding</keyword>
<feature type="compositionally biased region" description="Basic and acidic residues" evidence="4">
    <location>
        <begin position="493"/>
        <end position="504"/>
    </location>
</feature>
<evidence type="ECO:0000256" key="3">
    <source>
        <dbReference type="PROSITE-ProRule" id="PRU10141"/>
    </source>
</evidence>
<dbReference type="GO" id="GO:0005524">
    <property type="term" value="F:ATP binding"/>
    <property type="evidence" value="ECO:0007669"/>
    <property type="project" value="UniProtKB-UniRule"/>
</dbReference>
<dbReference type="Pfam" id="PF00069">
    <property type="entry name" value="Pkinase"/>
    <property type="match status" value="1"/>
</dbReference>
<sequence length="504" mass="54805">MTLLNRLKDLTIQAPPTAAKRKLYKTKAVVGEGTFGVVREAIYIPTGRAVALKSIQKHGHDSPEDVELAVRREMEVLEKIRHPNIISLLDWFETKEKYYLVFDLATGGELYDRIAKRGKFTERDAVRIIYTVLSAVGFLHDRDIVHRDLKPENLLYRTLEEDADLVIADFGVANFVHADELLSTLCGSPMYAAPEVIKRSGHSKPADLWSVGVIAYCVLAGYPPFDFAQDMPDLMDAITHARYKFDAPYWDNISTEAKDFIKCLLRVKPHERPTAQVAMTHPWLCKYSQRARDAAAILALDASTPAGKLPVRAPRSSTTSSSLNEPKKTTTPQQQQQVLSTTASDATIVDDLDAKHDLAQNPLPPTSVSPQPNENEDEDLPNLVERVWSAHIGGGDEDTGGFGGGADGSGIGIGGPGRGLFNPRGKLLSAIYTVQAMRRMSVKRQHGGGVETPAQSCESLVSGDSSDDAAAAGGEASSLSSDPSPLPPATVTRKPDRTDPTTRG</sequence>
<evidence type="ECO:0000313" key="6">
    <source>
        <dbReference type="EMBL" id="KAJ3177329.1"/>
    </source>
</evidence>
<feature type="region of interest" description="Disordered" evidence="4">
    <location>
        <begin position="307"/>
        <end position="341"/>
    </location>
</feature>
<feature type="region of interest" description="Disordered" evidence="4">
    <location>
        <begin position="443"/>
        <end position="504"/>
    </location>
</feature>
<dbReference type="InterPro" id="IPR000719">
    <property type="entry name" value="Prot_kinase_dom"/>
</dbReference>
<evidence type="ECO:0000259" key="5">
    <source>
        <dbReference type="PROSITE" id="PS50011"/>
    </source>
</evidence>
<proteinExistence type="predicted"/>
<evidence type="ECO:0000256" key="1">
    <source>
        <dbReference type="ARBA" id="ARBA00022741"/>
    </source>
</evidence>
<dbReference type="GO" id="GO:0004672">
    <property type="term" value="F:protein kinase activity"/>
    <property type="evidence" value="ECO:0007669"/>
    <property type="project" value="InterPro"/>
</dbReference>
<keyword evidence="7" id="KW-1185">Reference proteome</keyword>
<dbReference type="InterPro" id="IPR008271">
    <property type="entry name" value="Ser/Thr_kinase_AS"/>
</dbReference>
<name>A0AAD5TIM9_9FUNG</name>
<dbReference type="InterPro" id="IPR011009">
    <property type="entry name" value="Kinase-like_dom_sf"/>
</dbReference>
<dbReference type="AlphaFoldDB" id="A0AAD5TIM9"/>
<dbReference type="PANTHER" id="PTHR24347">
    <property type="entry name" value="SERINE/THREONINE-PROTEIN KINASE"/>
    <property type="match status" value="1"/>
</dbReference>
<feature type="domain" description="Protein kinase" evidence="5">
    <location>
        <begin position="24"/>
        <end position="284"/>
    </location>
</feature>
<dbReference type="SMART" id="SM00220">
    <property type="entry name" value="S_TKc"/>
    <property type="match status" value="1"/>
</dbReference>
<feature type="region of interest" description="Disordered" evidence="4">
    <location>
        <begin position="357"/>
        <end position="378"/>
    </location>
</feature>
<feature type="compositionally biased region" description="Polar residues" evidence="4">
    <location>
        <begin position="315"/>
        <end position="324"/>
    </location>
</feature>
<dbReference type="Proteomes" id="UP001212152">
    <property type="component" value="Unassembled WGS sequence"/>
</dbReference>